<sequence>MSNSSGDRGPVIIRTEAALCVIDLLAVGLRFWSRRISRAPLWWDDWFCLFLLFVTLPYNVFGGVLAYSGQGRHSAALPDHGEKDFRWVFGDTFWYTFNLAMFKYGILLLYIRIFPQRWLRPFVITLVVLIAAWLITIEAVFIFQCNPVHASWDLDARPTAKCINEIHVFIGQSAPTIVFDVIILSLPPILVWRVRIPAIDKTSVLATFLLCGLVTAASTVRLVIITNADSVDPTWNYTTLGLWSTSEPCLGLVCSCIPTYGVLVRAAKRKIQSIFGKRSRGTTDLGNTNDISGDASKKKHKLSTPSFELLSQGTDMKGISAGDVDSLPSHPTDERSDGQRNEGPIREYFHYQVRNKQAEQRFV</sequence>
<feature type="transmembrane region" description="Helical" evidence="7">
    <location>
        <begin position="45"/>
        <end position="67"/>
    </location>
</feature>
<dbReference type="PANTHER" id="PTHR33048:SF47">
    <property type="entry name" value="INTEGRAL MEMBRANE PROTEIN-RELATED"/>
    <property type="match status" value="1"/>
</dbReference>
<keyword evidence="10" id="KW-1185">Reference proteome</keyword>
<reference evidence="9" key="1">
    <citation type="submission" date="2014-12" db="EMBL/GenBank/DDBJ databases">
        <title>Genome Sequence of Valsa Canker Pathogens Uncovers a Specific Adaption of Colonization on Woody Bark.</title>
        <authorList>
            <person name="Yin Z."/>
            <person name="Liu H."/>
            <person name="Gao X."/>
            <person name="Li Z."/>
            <person name="Song N."/>
            <person name="Ke X."/>
            <person name="Dai Q."/>
            <person name="Wu Y."/>
            <person name="Sun Y."/>
            <person name="Xu J.-R."/>
            <person name="Kang Z.K."/>
            <person name="Wang L."/>
            <person name="Huang L."/>
        </authorList>
    </citation>
    <scope>NUCLEOTIDE SEQUENCE [LARGE SCALE GENOMIC DNA]</scope>
    <source>
        <strain evidence="9">03-8</strain>
    </source>
</reference>
<feature type="transmembrane region" description="Helical" evidence="7">
    <location>
        <begin position="93"/>
        <end position="111"/>
    </location>
</feature>
<dbReference type="Pfam" id="PF20684">
    <property type="entry name" value="Fung_rhodopsin"/>
    <property type="match status" value="1"/>
</dbReference>
<protein>
    <recommendedName>
        <fullName evidence="8">Rhodopsin domain-containing protein</fullName>
    </recommendedName>
</protein>
<keyword evidence="2 7" id="KW-0812">Transmembrane</keyword>
<feature type="transmembrane region" description="Helical" evidence="7">
    <location>
        <begin position="245"/>
        <end position="267"/>
    </location>
</feature>
<evidence type="ECO:0000313" key="9">
    <source>
        <dbReference type="EMBL" id="KUI71727.1"/>
    </source>
</evidence>
<evidence type="ECO:0000256" key="6">
    <source>
        <dbReference type="SAM" id="MobiDB-lite"/>
    </source>
</evidence>
<gene>
    <name evidence="9" type="ORF">VM1G_07340</name>
</gene>
<evidence type="ECO:0000256" key="7">
    <source>
        <dbReference type="SAM" id="Phobius"/>
    </source>
</evidence>
<feature type="transmembrane region" description="Helical" evidence="7">
    <location>
        <begin position="123"/>
        <end position="143"/>
    </location>
</feature>
<dbReference type="AlphaFoldDB" id="A0A194W638"/>
<dbReference type="GO" id="GO:0016020">
    <property type="term" value="C:membrane"/>
    <property type="evidence" value="ECO:0007669"/>
    <property type="project" value="UniProtKB-SubCell"/>
</dbReference>
<organism evidence="9 10">
    <name type="scientific">Cytospora mali</name>
    <name type="common">Apple Valsa canker fungus</name>
    <name type="synonym">Valsa mali</name>
    <dbReference type="NCBI Taxonomy" id="578113"/>
    <lineage>
        <taxon>Eukaryota</taxon>
        <taxon>Fungi</taxon>
        <taxon>Dikarya</taxon>
        <taxon>Ascomycota</taxon>
        <taxon>Pezizomycotina</taxon>
        <taxon>Sordariomycetes</taxon>
        <taxon>Sordariomycetidae</taxon>
        <taxon>Diaporthales</taxon>
        <taxon>Cytosporaceae</taxon>
        <taxon>Cytospora</taxon>
    </lineage>
</organism>
<evidence type="ECO:0000256" key="3">
    <source>
        <dbReference type="ARBA" id="ARBA00022989"/>
    </source>
</evidence>
<name>A0A194W638_CYTMA</name>
<dbReference type="EMBL" id="CM003104">
    <property type="protein sequence ID" value="KUI71727.1"/>
    <property type="molecule type" value="Genomic_DNA"/>
</dbReference>
<comment type="similarity">
    <text evidence="5">Belongs to the SAT4 family.</text>
</comment>
<feature type="transmembrane region" description="Helical" evidence="7">
    <location>
        <begin position="12"/>
        <end position="33"/>
    </location>
</feature>
<proteinExistence type="inferred from homology"/>
<evidence type="ECO:0000256" key="4">
    <source>
        <dbReference type="ARBA" id="ARBA00023136"/>
    </source>
</evidence>
<evidence type="ECO:0000256" key="1">
    <source>
        <dbReference type="ARBA" id="ARBA00004141"/>
    </source>
</evidence>
<dbReference type="Proteomes" id="UP000078559">
    <property type="component" value="Chromosome 7"/>
</dbReference>
<accession>A0A194W638</accession>
<evidence type="ECO:0000256" key="5">
    <source>
        <dbReference type="ARBA" id="ARBA00038359"/>
    </source>
</evidence>
<dbReference type="PANTHER" id="PTHR33048">
    <property type="entry name" value="PTH11-LIKE INTEGRAL MEMBRANE PROTEIN (AFU_ORTHOLOGUE AFUA_5G11245)"/>
    <property type="match status" value="1"/>
</dbReference>
<feature type="domain" description="Rhodopsin" evidence="8">
    <location>
        <begin position="29"/>
        <end position="264"/>
    </location>
</feature>
<feature type="transmembrane region" description="Helical" evidence="7">
    <location>
        <begin position="204"/>
        <end position="225"/>
    </location>
</feature>
<feature type="transmembrane region" description="Helical" evidence="7">
    <location>
        <begin position="174"/>
        <end position="192"/>
    </location>
</feature>
<keyword evidence="3 7" id="KW-1133">Transmembrane helix</keyword>
<evidence type="ECO:0000313" key="10">
    <source>
        <dbReference type="Proteomes" id="UP000078559"/>
    </source>
</evidence>
<evidence type="ECO:0000259" key="8">
    <source>
        <dbReference type="Pfam" id="PF20684"/>
    </source>
</evidence>
<comment type="subcellular location">
    <subcellularLocation>
        <location evidence="1">Membrane</location>
        <topology evidence="1">Multi-pass membrane protein</topology>
    </subcellularLocation>
</comment>
<evidence type="ECO:0000256" key="2">
    <source>
        <dbReference type="ARBA" id="ARBA00022692"/>
    </source>
</evidence>
<feature type="compositionally biased region" description="Basic and acidic residues" evidence="6">
    <location>
        <begin position="331"/>
        <end position="349"/>
    </location>
</feature>
<dbReference type="OrthoDB" id="444631at2759"/>
<feature type="region of interest" description="Disordered" evidence="6">
    <location>
        <begin position="317"/>
        <end position="351"/>
    </location>
</feature>
<keyword evidence="4 7" id="KW-0472">Membrane</keyword>
<dbReference type="InterPro" id="IPR049326">
    <property type="entry name" value="Rhodopsin_dom_fungi"/>
</dbReference>
<dbReference type="InterPro" id="IPR052337">
    <property type="entry name" value="SAT4-like"/>
</dbReference>